<dbReference type="Pfam" id="PF12697">
    <property type="entry name" value="Abhydrolase_6"/>
    <property type="match status" value="1"/>
</dbReference>
<comment type="catalytic activity">
    <reaction evidence="11">
        <text>mycophenolic acid O-acyl-beta-D-glucuronide + H2O = mycophenolate + D-glucuronate + H(+)</text>
        <dbReference type="Rhea" id="RHEA:34179"/>
        <dbReference type="ChEBI" id="CHEBI:15377"/>
        <dbReference type="ChEBI" id="CHEBI:15378"/>
        <dbReference type="ChEBI" id="CHEBI:58720"/>
        <dbReference type="ChEBI" id="CHEBI:62932"/>
        <dbReference type="ChEBI" id="CHEBI:66982"/>
        <dbReference type="EC" id="3.1.1.93"/>
    </reaction>
    <physiologicalReaction direction="left-to-right" evidence="11">
        <dbReference type="Rhea" id="RHEA:34180"/>
    </physiologicalReaction>
</comment>
<evidence type="ECO:0000256" key="2">
    <source>
        <dbReference type="ARBA" id="ARBA00022801"/>
    </source>
</evidence>
<organism evidence="13 14">
    <name type="scientific">Methylovirgula ligni</name>
    <dbReference type="NCBI Taxonomy" id="569860"/>
    <lineage>
        <taxon>Bacteria</taxon>
        <taxon>Pseudomonadati</taxon>
        <taxon>Pseudomonadota</taxon>
        <taxon>Alphaproteobacteria</taxon>
        <taxon>Hyphomicrobiales</taxon>
        <taxon>Beijerinckiaceae</taxon>
        <taxon>Methylovirgula</taxon>
    </lineage>
</organism>
<dbReference type="InterPro" id="IPR000073">
    <property type="entry name" value="AB_hydrolase_1"/>
</dbReference>
<evidence type="ECO:0000256" key="10">
    <source>
        <dbReference type="ARBA" id="ARBA00047409"/>
    </source>
</evidence>
<dbReference type="RefSeq" id="WP_115835662.1">
    <property type="nucleotide sequence ID" value="NZ_CP025086.1"/>
</dbReference>
<sequence length="278" mass="30471">MHNQLTTGPAELRPQFLGIGVPAKRRIAFLNRAATNSALPGLVWLGGFMSDMRATKASFLDEQAARTGRAFLRFDYSGHGESEGRFEDGTIGVWLEESLAVIRQESRGAQILVGSSMGGWLALLCAEALAKSGEAERLAGLILIAPAVDMTERLIWDGLKPSQRREIEKKGRCFLPSAYSDQPYPITRALIEEGRKHLILDGTIRTHCPVHILQGMNDTDVPWTHATRLVEHLAGDPVTLTLVKDAEHRFSRPADLALLAQAIENIVATPAQGELDFD</sequence>
<evidence type="ECO:0000256" key="8">
    <source>
        <dbReference type="ARBA" id="ARBA00042704"/>
    </source>
</evidence>
<accession>A0A3D9YXT9</accession>
<dbReference type="InterPro" id="IPR029058">
    <property type="entry name" value="AB_hydrolase_fold"/>
</dbReference>
<name>A0A3D9YXT9_9HYPH</name>
<dbReference type="SUPFAM" id="SSF53474">
    <property type="entry name" value="alpha/beta-Hydrolases"/>
    <property type="match status" value="1"/>
</dbReference>
<evidence type="ECO:0000259" key="12">
    <source>
        <dbReference type="Pfam" id="PF12697"/>
    </source>
</evidence>
<dbReference type="PANTHER" id="PTHR16138">
    <property type="entry name" value="MYCOPHENOLIC ACID ACYL-GLUCURONIDE ESTERASE, MITOCHONDRIAL"/>
    <property type="match status" value="1"/>
</dbReference>
<gene>
    <name evidence="13" type="ORF">DES32_1083</name>
</gene>
<evidence type="ECO:0000256" key="6">
    <source>
        <dbReference type="ARBA" id="ARBA00041520"/>
    </source>
</evidence>
<protein>
    <recommendedName>
        <fullName evidence="5">Palmitoyl-protein thioesterase ABHD10, mitochondrial</fullName>
        <ecNumber evidence="4">3.1.1.93</ecNumber>
        <ecNumber evidence="1">3.1.2.22</ecNumber>
    </recommendedName>
    <alternativeName>
        <fullName evidence="7">Acyl-protein thioesterase ABHD10</fullName>
    </alternativeName>
    <alternativeName>
        <fullName evidence="8">Alpha/beta hydrolase domain-containing protein 10</fullName>
    </alternativeName>
    <alternativeName>
        <fullName evidence="6">Mycophenolic acid acyl-glucuronide esterase, mitochondrial</fullName>
    </alternativeName>
</protein>
<dbReference type="GO" id="GO:0008474">
    <property type="term" value="F:palmitoyl-(protein) hydrolase activity"/>
    <property type="evidence" value="ECO:0007669"/>
    <property type="project" value="UniProtKB-EC"/>
</dbReference>
<dbReference type="InterPro" id="IPR052382">
    <property type="entry name" value="ABHD10_acyl-thioesterase"/>
</dbReference>
<evidence type="ECO:0000256" key="7">
    <source>
        <dbReference type="ARBA" id="ARBA00042645"/>
    </source>
</evidence>
<evidence type="ECO:0000313" key="14">
    <source>
        <dbReference type="Proteomes" id="UP000256900"/>
    </source>
</evidence>
<evidence type="ECO:0000256" key="4">
    <source>
        <dbReference type="ARBA" id="ARBA00039132"/>
    </source>
</evidence>
<keyword evidence="2" id="KW-0378">Hydrolase</keyword>
<comment type="catalytic activity">
    <reaction evidence="10">
        <text>S-hexadecanoyl-L-cysteinyl-[protein] + H2O = L-cysteinyl-[protein] + hexadecanoate + H(+)</text>
        <dbReference type="Rhea" id="RHEA:19233"/>
        <dbReference type="Rhea" id="RHEA-COMP:10131"/>
        <dbReference type="Rhea" id="RHEA-COMP:11032"/>
        <dbReference type="ChEBI" id="CHEBI:7896"/>
        <dbReference type="ChEBI" id="CHEBI:15377"/>
        <dbReference type="ChEBI" id="CHEBI:15378"/>
        <dbReference type="ChEBI" id="CHEBI:29950"/>
        <dbReference type="ChEBI" id="CHEBI:74151"/>
        <dbReference type="EC" id="3.1.2.22"/>
    </reaction>
    <physiologicalReaction direction="left-to-right" evidence="10">
        <dbReference type="Rhea" id="RHEA:19234"/>
    </physiologicalReaction>
</comment>
<dbReference type="GO" id="GO:0102390">
    <property type="term" value="F:mycophenolic acid acyl-glucuronide esterase activity"/>
    <property type="evidence" value="ECO:0007669"/>
    <property type="project" value="UniProtKB-EC"/>
</dbReference>
<evidence type="ECO:0000313" key="13">
    <source>
        <dbReference type="EMBL" id="REF87461.1"/>
    </source>
</evidence>
<evidence type="ECO:0000256" key="1">
    <source>
        <dbReference type="ARBA" id="ARBA00012423"/>
    </source>
</evidence>
<comment type="caution">
    <text evidence="13">The sequence shown here is derived from an EMBL/GenBank/DDBJ whole genome shotgun (WGS) entry which is preliminary data.</text>
</comment>
<dbReference type="EC" id="3.1.1.93" evidence="4"/>
<dbReference type="AlphaFoldDB" id="A0A3D9YXT9"/>
<keyword evidence="3" id="KW-0809">Transit peptide</keyword>
<evidence type="ECO:0000256" key="3">
    <source>
        <dbReference type="ARBA" id="ARBA00022946"/>
    </source>
</evidence>
<evidence type="ECO:0000256" key="9">
    <source>
        <dbReference type="ARBA" id="ARBA00046047"/>
    </source>
</evidence>
<feature type="domain" description="AB hydrolase-1" evidence="12">
    <location>
        <begin position="54"/>
        <end position="256"/>
    </location>
</feature>
<comment type="function">
    <text evidence="9">Acts as an acyl-protein thioesterase that hydrolyzes fatty acids from acylated residues in proteins. Regulates the mitochondrial S-depalmitoylation of the nucleophilic active site residue of peroxiredoxin-5/PRDX5, a key antioxidant protein, therefore modulating mitochondrial antioxidant ability. Also catalyzes the deglucuronidation of mycophenolic acid acyl-glucuronide, an active metabolite of the immunosuppressant drug mycophenolate.</text>
</comment>
<dbReference type="OrthoDB" id="9813296at2"/>
<dbReference type="Proteomes" id="UP000256900">
    <property type="component" value="Unassembled WGS sequence"/>
</dbReference>
<evidence type="ECO:0000256" key="11">
    <source>
        <dbReference type="ARBA" id="ARBA00047972"/>
    </source>
</evidence>
<keyword evidence="14" id="KW-1185">Reference proteome</keyword>
<dbReference type="EMBL" id="QUMO01000002">
    <property type="protein sequence ID" value="REF87461.1"/>
    <property type="molecule type" value="Genomic_DNA"/>
</dbReference>
<dbReference type="EC" id="3.1.2.22" evidence="1"/>
<proteinExistence type="predicted"/>
<dbReference type="PANTHER" id="PTHR16138:SF7">
    <property type="entry name" value="PALMITOYL-PROTEIN THIOESTERASE ABHD10, MITOCHONDRIAL"/>
    <property type="match status" value="1"/>
</dbReference>
<dbReference type="Gene3D" id="3.40.50.1820">
    <property type="entry name" value="alpha/beta hydrolase"/>
    <property type="match status" value="1"/>
</dbReference>
<reference evidence="13 14" key="1">
    <citation type="submission" date="2018-08" db="EMBL/GenBank/DDBJ databases">
        <title>Genomic Encyclopedia of Type Strains, Phase IV (KMG-IV): sequencing the most valuable type-strain genomes for metagenomic binning, comparative biology and taxonomic classification.</title>
        <authorList>
            <person name="Goeker M."/>
        </authorList>
    </citation>
    <scope>NUCLEOTIDE SEQUENCE [LARGE SCALE GENOMIC DNA]</scope>
    <source>
        <strain evidence="13 14">BW863</strain>
    </source>
</reference>
<evidence type="ECO:0000256" key="5">
    <source>
        <dbReference type="ARBA" id="ARBA00039314"/>
    </source>
</evidence>